<dbReference type="Pfam" id="PF00179">
    <property type="entry name" value="UQ_con"/>
    <property type="match status" value="1"/>
</dbReference>
<dbReference type="InterPro" id="IPR016135">
    <property type="entry name" value="UBQ-conjugating_enzyme/RWD"/>
</dbReference>
<dbReference type="Gene3D" id="3.10.110.10">
    <property type="entry name" value="Ubiquitin Conjugating Enzyme"/>
    <property type="match status" value="1"/>
</dbReference>
<reference evidence="3 4" key="1">
    <citation type="submission" date="2016-07" db="EMBL/GenBank/DDBJ databases">
        <title>Draft genome of the white-rot fungus Obba rivulosa 3A-2.</title>
        <authorList>
            <consortium name="DOE Joint Genome Institute"/>
            <person name="Miettinen O."/>
            <person name="Riley R."/>
            <person name="Acob R."/>
            <person name="Barry K."/>
            <person name="Cullen D."/>
            <person name="De Vries R."/>
            <person name="Hainaut M."/>
            <person name="Hatakka A."/>
            <person name="Henrissat B."/>
            <person name="Hilden K."/>
            <person name="Kuo R."/>
            <person name="Labutti K."/>
            <person name="Lipzen A."/>
            <person name="Makela M.R."/>
            <person name="Sandor L."/>
            <person name="Spatafora J.W."/>
            <person name="Grigoriev I.V."/>
            <person name="Hibbett D.S."/>
        </authorList>
    </citation>
    <scope>NUCLEOTIDE SEQUENCE [LARGE SCALE GENOMIC DNA]</scope>
    <source>
        <strain evidence="3 4">3A-2</strain>
    </source>
</reference>
<dbReference type="OrthoDB" id="9978460at2759"/>
<accession>A0A8E2AXX5</accession>
<evidence type="ECO:0000256" key="1">
    <source>
        <dbReference type="ARBA" id="ARBA00022786"/>
    </source>
</evidence>
<keyword evidence="1" id="KW-0833">Ubl conjugation pathway</keyword>
<dbReference type="PANTHER" id="PTHR24067">
    <property type="entry name" value="UBIQUITIN-CONJUGATING ENZYME E2"/>
    <property type="match status" value="1"/>
</dbReference>
<dbReference type="AlphaFoldDB" id="A0A8E2AXX5"/>
<dbReference type="SUPFAM" id="SSF54495">
    <property type="entry name" value="UBC-like"/>
    <property type="match status" value="1"/>
</dbReference>
<feature type="domain" description="UBC core" evidence="2">
    <location>
        <begin position="1"/>
        <end position="144"/>
    </location>
</feature>
<evidence type="ECO:0000313" key="4">
    <source>
        <dbReference type="Proteomes" id="UP000250043"/>
    </source>
</evidence>
<keyword evidence="4" id="KW-1185">Reference proteome</keyword>
<organism evidence="3 4">
    <name type="scientific">Obba rivulosa</name>
    <dbReference type="NCBI Taxonomy" id="1052685"/>
    <lineage>
        <taxon>Eukaryota</taxon>
        <taxon>Fungi</taxon>
        <taxon>Dikarya</taxon>
        <taxon>Basidiomycota</taxon>
        <taxon>Agaricomycotina</taxon>
        <taxon>Agaricomycetes</taxon>
        <taxon>Polyporales</taxon>
        <taxon>Gelatoporiaceae</taxon>
        <taxon>Obba</taxon>
    </lineage>
</organism>
<evidence type="ECO:0000313" key="3">
    <source>
        <dbReference type="EMBL" id="OCH90290.1"/>
    </source>
</evidence>
<evidence type="ECO:0000259" key="2">
    <source>
        <dbReference type="PROSITE" id="PS50127"/>
    </source>
</evidence>
<protein>
    <submittedName>
        <fullName evidence="3">Ubiquitin-conjugating enzyme</fullName>
    </submittedName>
</protein>
<dbReference type="SMART" id="SM00212">
    <property type="entry name" value="UBCc"/>
    <property type="match status" value="1"/>
</dbReference>
<dbReference type="EMBL" id="KV722407">
    <property type="protein sequence ID" value="OCH90290.1"/>
    <property type="molecule type" value="Genomic_DNA"/>
</dbReference>
<sequence length="144" mass="16024">QELADLNSRPIDGLIVEPLEGNLYEWKCAVRAAPDSPYKGGTFHFSLSLPQDFPFKAPSVTFTTKIYHPGIDEEGHICVPVLRDQASQRARCPAVAHARHPVLAIIQEKINNPSPDDPFEPEIAAQLKNDKPKFLAAAKEWTKK</sequence>
<gene>
    <name evidence="3" type="ORF">OBBRIDRAFT_731041</name>
</gene>
<dbReference type="InterPro" id="IPR000608">
    <property type="entry name" value="UBC"/>
</dbReference>
<name>A0A8E2AXX5_9APHY</name>
<proteinExistence type="predicted"/>
<dbReference type="InterPro" id="IPR050113">
    <property type="entry name" value="Ub_conjugating_enzyme"/>
</dbReference>
<dbReference type="PROSITE" id="PS50127">
    <property type="entry name" value="UBC_2"/>
    <property type="match status" value="1"/>
</dbReference>
<feature type="non-terminal residue" evidence="3">
    <location>
        <position position="144"/>
    </location>
</feature>
<dbReference type="Proteomes" id="UP000250043">
    <property type="component" value="Unassembled WGS sequence"/>
</dbReference>